<dbReference type="PROSITE" id="PS50004">
    <property type="entry name" value="C2"/>
    <property type="match status" value="1"/>
</dbReference>
<feature type="domain" description="C2" evidence="2">
    <location>
        <begin position="1"/>
        <end position="112"/>
    </location>
</feature>
<name>A0AAD5JBM4_ACENE</name>
<dbReference type="PANTHER" id="PTHR32246">
    <property type="entry name" value="INGRESSION PROTEIN FIC1"/>
    <property type="match status" value="1"/>
</dbReference>
<proteinExistence type="predicted"/>
<evidence type="ECO:0000313" key="4">
    <source>
        <dbReference type="Proteomes" id="UP001064489"/>
    </source>
</evidence>
<organism evidence="3 4">
    <name type="scientific">Acer negundo</name>
    <name type="common">Box elder</name>
    <dbReference type="NCBI Taxonomy" id="4023"/>
    <lineage>
        <taxon>Eukaryota</taxon>
        <taxon>Viridiplantae</taxon>
        <taxon>Streptophyta</taxon>
        <taxon>Embryophyta</taxon>
        <taxon>Tracheophyta</taxon>
        <taxon>Spermatophyta</taxon>
        <taxon>Magnoliopsida</taxon>
        <taxon>eudicotyledons</taxon>
        <taxon>Gunneridae</taxon>
        <taxon>Pentapetalae</taxon>
        <taxon>rosids</taxon>
        <taxon>malvids</taxon>
        <taxon>Sapindales</taxon>
        <taxon>Sapindaceae</taxon>
        <taxon>Hippocastanoideae</taxon>
        <taxon>Acereae</taxon>
        <taxon>Acer</taxon>
    </lineage>
</organism>
<feature type="compositionally biased region" description="Basic and acidic residues" evidence="1">
    <location>
        <begin position="293"/>
        <end position="319"/>
    </location>
</feature>
<dbReference type="GO" id="GO:0006952">
    <property type="term" value="P:defense response"/>
    <property type="evidence" value="ECO:0007669"/>
    <property type="project" value="InterPro"/>
</dbReference>
<evidence type="ECO:0000259" key="2">
    <source>
        <dbReference type="PROSITE" id="PS50004"/>
    </source>
</evidence>
<dbReference type="Pfam" id="PF00168">
    <property type="entry name" value="C2"/>
    <property type="match status" value="1"/>
</dbReference>
<feature type="region of interest" description="Disordered" evidence="1">
    <location>
        <begin position="133"/>
        <end position="164"/>
    </location>
</feature>
<accession>A0AAD5JBM4</accession>
<dbReference type="PANTHER" id="PTHR32246:SF70">
    <property type="entry name" value="CALCIUM-DEPENDENT LIPID-BINDING (CALB DOMAIN) FAMILY PROTEIN"/>
    <property type="match status" value="1"/>
</dbReference>
<reference evidence="3" key="1">
    <citation type="journal article" date="2022" name="Plant J.">
        <title>Strategies of tolerance reflected in two North American maple genomes.</title>
        <authorList>
            <person name="McEvoy S.L."/>
            <person name="Sezen U.U."/>
            <person name="Trouern-Trend A."/>
            <person name="McMahon S.M."/>
            <person name="Schaberg P.G."/>
            <person name="Yang J."/>
            <person name="Wegrzyn J.L."/>
            <person name="Swenson N.G."/>
        </authorList>
    </citation>
    <scope>NUCLEOTIDE SEQUENCE</scope>
    <source>
        <strain evidence="3">91603</strain>
    </source>
</reference>
<keyword evidence="4" id="KW-1185">Reference proteome</keyword>
<dbReference type="InterPro" id="IPR000008">
    <property type="entry name" value="C2_dom"/>
</dbReference>
<protein>
    <recommendedName>
        <fullName evidence="2">C2 domain-containing protein</fullName>
    </recommendedName>
</protein>
<evidence type="ECO:0000256" key="1">
    <source>
        <dbReference type="SAM" id="MobiDB-lite"/>
    </source>
</evidence>
<dbReference type="Proteomes" id="UP001064489">
    <property type="component" value="Chromosome 1"/>
</dbReference>
<dbReference type="EMBL" id="JAJSOW010000003">
    <property type="protein sequence ID" value="KAI9193770.1"/>
    <property type="molecule type" value="Genomic_DNA"/>
</dbReference>
<sequence>MASPNPLDLEITLISGKHLKNVNWRNGDLKPYAVLYLEPDYRLATHSDDFGSTRPVWNERFTLPLTRPFRESFLTVEIFHSRVSEIPKPLVGSLKFPLAHLVVEDDGNDGDSGKLTQSVRSLELLRPSGRPQGKIRVKLAIKERPLPPPPPPPPTIQDYQNTPDYSHYYYSAPPPFPAPPRDYGYYSSYYSPHPPPLPHQLQPQPPRPSYNRTYSVPVGSVPSAPVDFSPSSNDFKPTPLLPPRSSASTNYAVLPGVSGPSAPVDYSPYDQKLQKQFGGLNLEEEEEVNSNPMEKKPENNEFAKREGYSYSDYRHARDY</sequence>
<feature type="region of interest" description="Disordered" evidence="1">
    <location>
        <begin position="187"/>
        <end position="210"/>
    </location>
</feature>
<gene>
    <name evidence="3" type="ORF">LWI28_000083</name>
</gene>
<dbReference type="InterPro" id="IPR044750">
    <property type="entry name" value="C2_SRC2/BAP"/>
</dbReference>
<feature type="compositionally biased region" description="Pro residues" evidence="1">
    <location>
        <begin position="146"/>
        <end position="155"/>
    </location>
</feature>
<dbReference type="CDD" id="cd04051">
    <property type="entry name" value="C2_SRC2_like"/>
    <property type="match status" value="1"/>
</dbReference>
<reference evidence="3" key="2">
    <citation type="submission" date="2023-02" db="EMBL/GenBank/DDBJ databases">
        <authorList>
            <person name="Swenson N.G."/>
            <person name="Wegrzyn J.L."/>
            <person name="Mcevoy S.L."/>
        </authorList>
    </citation>
    <scope>NUCLEOTIDE SEQUENCE</scope>
    <source>
        <strain evidence="3">91603</strain>
        <tissue evidence="3">Leaf</tissue>
    </source>
</reference>
<feature type="compositionally biased region" description="Pro residues" evidence="1">
    <location>
        <begin position="192"/>
        <end position="208"/>
    </location>
</feature>
<dbReference type="AlphaFoldDB" id="A0AAD5JBM4"/>
<evidence type="ECO:0000313" key="3">
    <source>
        <dbReference type="EMBL" id="KAI9193770.1"/>
    </source>
</evidence>
<dbReference type="SMART" id="SM00239">
    <property type="entry name" value="C2"/>
    <property type="match status" value="1"/>
</dbReference>
<comment type="caution">
    <text evidence="3">The sequence shown here is derived from an EMBL/GenBank/DDBJ whole genome shotgun (WGS) entry which is preliminary data.</text>
</comment>
<feature type="region of interest" description="Disordered" evidence="1">
    <location>
        <begin position="284"/>
        <end position="319"/>
    </location>
</feature>
<dbReference type="InterPro" id="IPR035892">
    <property type="entry name" value="C2_domain_sf"/>
</dbReference>
<feature type="region of interest" description="Disordered" evidence="1">
    <location>
        <begin position="225"/>
        <end position="247"/>
    </location>
</feature>
<dbReference type="Gene3D" id="2.60.40.150">
    <property type="entry name" value="C2 domain"/>
    <property type="match status" value="1"/>
</dbReference>
<dbReference type="SUPFAM" id="SSF49562">
    <property type="entry name" value="C2 domain (Calcium/lipid-binding domain, CaLB)"/>
    <property type="match status" value="1"/>
</dbReference>